<name>A0ACB9ZP70_CATRO</name>
<keyword evidence="2" id="KW-1185">Reference proteome</keyword>
<dbReference type="Proteomes" id="UP001060085">
    <property type="component" value="Linkage Group LG08"/>
</dbReference>
<gene>
    <name evidence="1" type="ORF">M9H77_35184</name>
</gene>
<organism evidence="1 2">
    <name type="scientific">Catharanthus roseus</name>
    <name type="common">Madagascar periwinkle</name>
    <name type="synonym">Vinca rosea</name>
    <dbReference type="NCBI Taxonomy" id="4058"/>
    <lineage>
        <taxon>Eukaryota</taxon>
        <taxon>Viridiplantae</taxon>
        <taxon>Streptophyta</taxon>
        <taxon>Embryophyta</taxon>
        <taxon>Tracheophyta</taxon>
        <taxon>Spermatophyta</taxon>
        <taxon>Magnoliopsida</taxon>
        <taxon>eudicotyledons</taxon>
        <taxon>Gunneridae</taxon>
        <taxon>Pentapetalae</taxon>
        <taxon>asterids</taxon>
        <taxon>lamiids</taxon>
        <taxon>Gentianales</taxon>
        <taxon>Apocynaceae</taxon>
        <taxon>Rauvolfioideae</taxon>
        <taxon>Vinceae</taxon>
        <taxon>Catharanthinae</taxon>
        <taxon>Catharanthus</taxon>
    </lineage>
</organism>
<evidence type="ECO:0000313" key="2">
    <source>
        <dbReference type="Proteomes" id="UP001060085"/>
    </source>
</evidence>
<proteinExistence type="predicted"/>
<accession>A0ACB9ZP70</accession>
<comment type="caution">
    <text evidence="1">The sequence shown here is derived from an EMBL/GenBank/DDBJ whole genome shotgun (WGS) entry which is preliminary data.</text>
</comment>
<sequence length="119" mass="13254">MKRQVLKSKDGPFDPSFPVIKDQTQFSVAHACYSKGDIALPLRILLLDGTYAKVQSIALLSQQMEPALPLWEGMVLSNSDDFCIFFNCSSILLMQLMPLVHTVLVVSEVHESTQILLCV</sequence>
<evidence type="ECO:0000313" key="1">
    <source>
        <dbReference type="EMBL" id="KAI5649179.1"/>
    </source>
</evidence>
<reference evidence="2" key="1">
    <citation type="journal article" date="2023" name="Nat. Plants">
        <title>Single-cell RNA sequencing provides a high-resolution roadmap for understanding the multicellular compartmentation of specialized metabolism.</title>
        <authorList>
            <person name="Sun S."/>
            <person name="Shen X."/>
            <person name="Li Y."/>
            <person name="Li Y."/>
            <person name="Wang S."/>
            <person name="Li R."/>
            <person name="Zhang H."/>
            <person name="Shen G."/>
            <person name="Guo B."/>
            <person name="Wei J."/>
            <person name="Xu J."/>
            <person name="St-Pierre B."/>
            <person name="Chen S."/>
            <person name="Sun C."/>
        </authorList>
    </citation>
    <scope>NUCLEOTIDE SEQUENCE [LARGE SCALE GENOMIC DNA]</scope>
</reference>
<dbReference type="EMBL" id="CM044708">
    <property type="protein sequence ID" value="KAI5649179.1"/>
    <property type="molecule type" value="Genomic_DNA"/>
</dbReference>
<protein>
    <submittedName>
        <fullName evidence="1">Uncharacterized protein</fullName>
    </submittedName>
</protein>